<protein>
    <recommendedName>
        <fullName evidence="3">Flagellar protein FliL</fullName>
    </recommendedName>
</protein>
<reference evidence="1 2" key="1">
    <citation type="submission" date="2016-10" db="EMBL/GenBank/DDBJ databases">
        <authorList>
            <person name="de Groot N.N."/>
        </authorList>
    </citation>
    <scope>NUCLEOTIDE SEQUENCE [LARGE SCALE GENOMIC DNA]</scope>
    <source>
        <strain evidence="1 2">DSM 9179</strain>
    </source>
</reference>
<dbReference type="GO" id="GO:0006935">
    <property type="term" value="P:chemotaxis"/>
    <property type="evidence" value="ECO:0007669"/>
    <property type="project" value="UniProtKB-KW"/>
</dbReference>
<dbReference type="GO" id="GO:0071973">
    <property type="term" value="P:bacterial-type flagellum-dependent cell motility"/>
    <property type="evidence" value="ECO:0007669"/>
    <property type="project" value="InterPro"/>
</dbReference>
<dbReference type="Proteomes" id="UP000199701">
    <property type="component" value="Unassembled WGS sequence"/>
</dbReference>
<evidence type="ECO:0000313" key="2">
    <source>
        <dbReference type="Proteomes" id="UP000199701"/>
    </source>
</evidence>
<name>A0A1I0N258_9FIRM</name>
<dbReference type="RefSeq" id="WP_092450785.1">
    <property type="nucleotide sequence ID" value="NZ_FOJI01000002.1"/>
</dbReference>
<dbReference type="AlphaFoldDB" id="A0A1I0N258"/>
<evidence type="ECO:0008006" key="3">
    <source>
        <dbReference type="Google" id="ProtNLM"/>
    </source>
</evidence>
<dbReference type="OrthoDB" id="2056812at2"/>
<accession>A0A1I0N258</accession>
<dbReference type="GO" id="GO:0005886">
    <property type="term" value="C:plasma membrane"/>
    <property type="evidence" value="ECO:0007669"/>
    <property type="project" value="UniProtKB-SubCell"/>
</dbReference>
<evidence type="ECO:0000313" key="1">
    <source>
        <dbReference type="EMBL" id="SEV94827.1"/>
    </source>
</evidence>
<sequence length="179" mass="19330">MKKSFLNVITLALVLINLILTVLLTFSLVSTSQKTDDFISKIAGIIDLDVGTTSTGATHSDSTTVGIGDLEVIDVKLSDGTTKITISLLDDAGKVHQSMVSVALSLNKNSKDYTKLRANVDNGMNLIVSEVNKVVSSYSFNVVLSNKANMEQQILTYLQDTMFQSDIVYSVSFTGLVVQ</sequence>
<gene>
    <name evidence="1" type="ORF">SAMN05421659_102312</name>
</gene>
<organism evidence="1 2">
    <name type="scientific">[Clostridium] fimetarium</name>
    <dbReference type="NCBI Taxonomy" id="99656"/>
    <lineage>
        <taxon>Bacteria</taxon>
        <taxon>Bacillati</taxon>
        <taxon>Bacillota</taxon>
        <taxon>Clostridia</taxon>
        <taxon>Lachnospirales</taxon>
        <taxon>Lachnospiraceae</taxon>
    </lineage>
</organism>
<dbReference type="STRING" id="99656.SAMN05421659_102312"/>
<dbReference type="GO" id="GO:0009425">
    <property type="term" value="C:bacterial-type flagellum basal body"/>
    <property type="evidence" value="ECO:0007669"/>
    <property type="project" value="InterPro"/>
</dbReference>
<dbReference type="EMBL" id="FOJI01000002">
    <property type="protein sequence ID" value="SEV94827.1"/>
    <property type="molecule type" value="Genomic_DNA"/>
</dbReference>
<keyword evidence="2" id="KW-1185">Reference proteome</keyword>
<proteinExistence type="predicted"/>